<keyword evidence="1" id="KW-0732">Signal</keyword>
<proteinExistence type="predicted"/>
<protein>
    <submittedName>
        <fullName evidence="2">Uncharacterized protein</fullName>
    </submittedName>
</protein>
<gene>
    <name evidence="2" type="ORF">N7G274_008211</name>
</gene>
<keyword evidence="3" id="KW-1185">Reference proteome</keyword>
<feature type="chain" id="PRO_5047325905" evidence="1">
    <location>
        <begin position="24"/>
        <end position="125"/>
    </location>
</feature>
<evidence type="ECO:0000313" key="2">
    <source>
        <dbReference type="EMBL" id="KAL2039162.1"/>
    </source>
</evidence>
<comment type="caution">
    <text evidence="2">The sequence shown here is derived from an EMBL/GenBank/DDBJ whole genome shotgun (WGS) entry which is preliminary data.</text>
</comment>
<organism evidence="2 3">
    <name type="scientific">Stereocaulon virgatum</name>
    <dbReference type="NCBI Taxonomy" id="373712"/>
    <lineage>
        <taxon>Eukaryota</taxon>
        <taxon>Fungi</taxon>
        <taxon>Dikarya</taxon>
        <taxon>Ascomycota</taxon>
        <taxon>Pezizomycotina</taxon>
        <taxon>Lecanoromycetes</taxon>
        <taxon>OSLEUM clade</taxon>
        <taxon>Lecanoromycetidae</taxon>
        <taxon>Lecanorales</taxon>
        <taxon>Lecanorineae</taxon>
        <taxon>Stereocaulaceae</taxon>
        <taxon>Stereocaulon</taxon>
    </lineage>
</organism>
<dbReference type="EMBL" id="JBEFKJ010000027">
    <property type="protein sequence ID" value="KAL2039162.1"/>
    <property type="molecule type" value="Genomic_DNA"/>
</dbReference>
<evidence type="ECO:0000313" key="3">
    <source>
        <dbReference type="Proteomes" id="UP001590950"/>
    </source>
</evidence>
<dbReference type="Proteomes" id="UP001590950">
    <property type="component" value="Unassembled WGS sequence"/>
</dbReference>
<sequence length="125" mass="14089">MPNDQVRCVALEFLCLFVGETYLAQLMSDCIAMDSVTELRSSINDLIKAAEIAYGLSLRTLWGMDTTCLEDDLMRSIQGESVDSPQNQRERLPDATMTARIIVPSLQPLYKPWPSESETITERQT</sequence>
<feature type="signal peptide" evidence="1">
    <location>
        <begin position="1"/>
        <end position="23"/>
    </location>
</feature>
<reference evidence="2 3" key="1">
    <citation type="submission" date="2024-09" db="EMBL/GenBank/DDBJ databases">
        <title>Rethinking Asexuality: The Enigmatic Case of Functional Sexual Genes in Lepraria (Stereocaulaceae).</title>
        <authorList>
            <person name="Doellman M."/>
            <person name="Sun Y."/>
            <person name="Barcenas-Pena A."/>
            <person name="Lumbsch H.T."/>
            <person name="Grewe F."/>
        </authorList>
    </citation>
    <scope>NUCLEOTIDE SEQUENCE [LARGE SCALE GENOMIC DNA]</scope>
    <source>
        <strain evidence="2 3">Mercado 3170</strain>
    </source>
</reference>
<name>A0ABR3ZZR2_9LECA</name>
<accession>A0ABR3ZZR2</accession>
<evidence type="ECO:0000256" key="1">
    <source>
        <dbReference type="SAM" id="SignalP"/>
    </source>
</evidence>